<proteinExistence type="predicted"/>
<accession>A1U7W2</accession>
<evidence type="ECO:0000313" key="1">
    <source>
        <dbReference type="EMBL" id="ABM21081.1"/>
    </source>
</evidence>
<organism evidence="1 2">
    <name type="scientific">Marinobacter nauticus (strain ATCC 700491 / DSM 11845 / VT8)</name>
    <name type="common">Marinobacter aquaeolei</name>
    <dbReference type="NCBI Taxonomy" id="351348"/>
    <lineage>
        <taxon>Bacteria</taxon>
        <taxon>Pseudomonadati</taxon>
        <taxon>Pseudomonadota</taxon>
        <taxon>Gammaproteobacteria</taxon>
        <taxon>Pseudomonadales</taxon>
        <taxon>Marinobacteraceae</taxon>
        <taxon>Marinobacter</taxon>
    </lineage>
</organism>
<sequence length="98" mass="11382">MLRVAQSTVADKARNEVFYSVARDGTNREHFLACYKRAIAARRYYEELRQTHYRLDTPITRETHIPDRFFPDSVPVPDLLEKALRAAESKTNSKPKGE</sequence>
<gene>
    <name evidence="1" type="ordered locus">Maqu_4230</name>
</gene>
<dbReference type="Proteomes" id="UP000000998">
    <property type="component" value="Plasmid pMAQU01"/>
</dbReference>
<protein>
    <submittedName>
        <fullName evidence="1">Uncharacterized protein</fullName>
    </submittedName>
</protein>
<dbReference type="HOGENOM" id="CLU_2330438_0_0_6"/>
<geneLocation type="plasmid" evidence="1 2">
    <name>pMAQU01</name>
</geneLocation>
<name>A1U7W2_MARN8</name>
<dbReference type="KEGG" id="maq:Maqu_4230"/>
<dbReference type="EMBL" id="CP000515">
    <property type="protein sequence ID" value="ABM21081.1"/>
    <property type="molecule type" value="Genomic_DNA"/>
</dbReference>
<keyword evidence="1" id="KW-0614">Plasmid</keyword>
<dbReference type="AlphaFoldDB" id="A1U7W2"/>
<reference evidence="2" key="1">
    <citation type="journal article" date="2011" name="Appl. Environ. Microbiol.">
        <title>Genomic potential of Marinobacter aquaeolei, a biogeochemical 'opportunitroph'.</title>
        <authorList>
            <person name="Singer E."/>
            <person name="Webb E.A."/>
            <person name="Nelson W.C."/>
            <person name="Heidelberg J.F."/>
            <person name="Ivanova N."/>
            <person name="Pati A."/>
            <person name="Edwards K.J."/>
        </authorList>
    </citation>
    <scope>NUCLEOTIDE SEQUENCE [LARGE SCALE GENOMIC DNA]</scope>
    <source>
        <strain evidence="2">ATCC 700491 / DSM 11845 / VT8</strain>
    </source>
</reference>
<evidence type="ECO:0000313" key="2">
    <source>
        <dbReference type="Proteomes" id="UP000000998"/>
    </source>
</evidence>